<dbReference type="Proteomes" id="UP000277579">
    <property type="component" value="Unassembled WGS sequence"/>
</dbReference>
<proteinExistence type="predicted"/>
<dbReference type="InterPro" id="IPR024311">
    <property type="entry name" value="Lipocalin-like"/>
</dbReference>
<comment type="caution">
    <text evidence="3">The sequence shown here is derived from an EMBL/GenBank/DDBJ whole genome shotgun (WGS) entry which is preliminary data.</text>
</comment>
<evidence type="ECO:0000313" key="4">
    <source>
        <dbReference type="Proteomes" id="UP000277579"/>
    </source>
</evidence>
<reference evidence="3 4" key="1">
    <citation type="submission" date="2018-10" db="EMBL/GenBank/DDBJ databases">
        <title>Genomic Encyclopedia of Archaeal and Bacterial Type Strains, Phase II (KMG-II): from individual species to whole genera.</title>
        <authorList>
            <person name="Goeker M."/>
        </authorList>
    </citation>
    <scope>NUCLEOTIDE SEQUENCE [LARGE SCALE GENOMIC DNA]</scope>
    <source>
        <strain evidence="3 4">DSM 29537</strain>
    </source>
</reference>
<evidence type="ECO:0000256" key="1">
    <source>
        <dbReference type="SAM" id="SignalP"/>
    </source>
</evidence>
<dbReference type="EMBL" id="RBLC01000001">
    <property type="protein sequence ID" value="RKS24996.1"/>
    <property type="molecule type" value="Genomic_DNA"/>
</dbReference>
<dbReference type="AlphaFoldDB" id="A0A495MGB8"/>
<keyword evidence="1" id="KW-0732">Signal</keyword>
<dbReference type="Pfam" id="PF13648">
    <property type="entry name" value="Lipocalin_4"/>
    <property type="match status" value="1"/>
</dbReference>
<sequence>MKKGKFLALAILAISFGACSDDDTSNNDSGAIEGVYNLTEFNTGAATDFDENGTESTNQMDESNCYDGRKIDFNSDNTFTYEIDYILIDTNTGVAICAENDVTGTWTVANNVITITYEQEDGSDVTLNFTRSNNGRTLTQTTVLTTYPDRNAEGVPYNRAGSVELVFSKQ</sequence>
<evidence type="ECO:0000259" key="2">
    <source>
        <dbReference type="Pfam" id="PF13648"/>
    </source>
</evidence>
<dbReference type="RefSeq" id="WP_121374444.1">
    <property type="nucleotide sequence ID" value="NZ_RBLC01000001.1"/>
</dbReference>
<dbReference type="PROSITE" id="PS51257">
    <property type="entry name" value="PROKAR_LIPOPROTEIN"/>
    <property type="match status" value="1"/>
</dbReference>
<accession>A0A495MGB8</accession>
<dbReference type="OrthoDB" id="1376397at2"/>
<name>A0A495MGB8_9FLAO</name>
<keyword evidence="4" id="KW-1185">Reference proteome</keyword>
<feature type="chain" id="PRO_5019750252" evidence="1">
    <location>
        <begin position="21"/>
        <end position="170"/>
    </location>
</feature>
<protein>
    <submittedName>
        <fullName evidence="3">Lipocalin-like protein</fullName>
    </submittedName>
</protein>
<feature type="signal peptide" evidence="1">
    <location>
        <begin position="1"/>
        <end position="20"/>
    </location>
</feature>
<evidence type="ECO:0000313" key="3">
    <source>
        <dbReference type="EMBL" id="RKS24996.1"/>
    </source>
</evidence>
<feature type="domain" description="Lipocalin-like" evidence="2">
    <location>
        <begin position="32"/>
        <end position="126"/>
    </location>
</feature>
<gene>
    <name evidence="3" type="ORF">CLV94_0018</name>
</gene>
<organism evidence="3 4">
    <name type="scientific">Flavobacterium endophyticum</name>
    <dbReference type="NCBI Taxonomy" id="1540163"/>
    <lineage>
        <taxon>Bacteria</taxon>
        <taxon>Pseudomonadati</taxon>
        <taxon>Bacteroidota</taxon>
        <taxon>Flavobacteriia</taxon>
        <taxon>Flavobacteriales</taxon>
        <taxon>Flavobacteriaceae</taxon>
        <taxon>Flavobacterium</taxon>
    </lineage>
</organism>